<proteinExistence type="predicted"/>
<dbReference type="Pfam" id="PF24481">
    <property type="entry name" value="CT398_CC"/>
    <property type="match status" value="1"/>
</dbReference>
<evidence type="ECO:0000256" key="1">
    <source>
        <dbReference type="SAM" id="Coils"/>
    </source>
</evidence>
<keyword evidence="1" id="KW-0175">Coiled coil</keyword>
<sequence length="234" mass="26501">MFAPIAGLLVLQERDRRLTELNEQIAHLPQEEARAKGRLSQDEANVAAAKHDLMELGVKAKNVELDVETRRNTITRLKQQQFETRKNEEFQALGHEVERYAAEVDDLETQQLEWMEKADAQRKILDQAEAVLAKSQKVVDEDLAALKERGKNLEKEKLEVQAERERLASEVEEELLSLYDRLLVKKKGVAIAPVHAGQCGGCHVKLIPSTLVKVQAEREIAQCENCGRILYSEA</sequence>
<evidence type="ECO:0000259" key="3">
    <source>
        <dbReference type="Pfam" id="PF24481"/>
    </source>
</evidence>
<evidence type="ECO:0000313" key="5">
    <source>
        <dbReference type="Proteomes" id="UP000658278"/>
    </source>
</evidence>
<name>A0A934VG43_9BACT</name>
<dbReference type="RefSeq" id="WP_200279432.1">
    <property type="nucleotide sequence ID" value="NZ_JAENII010000008.1"/>
</dbReference>
<feature type="coiled-coil region" evidence="1">
    <location>
        <begin position="90"/>
        <end position="173"/>
    </location>
</feature>
<accession>A0A934VG43</accession>
<feature type="domain" description="CT398-like coiled coil hairpin" evidence="3">
    <location>
        <begin position="11"/>
        <end position="184"/>
    </location>
</feature>
<dbReference type="InterPro" id="IPR003743">
    <property type="entry name" value="Zf-RING_7"/>
</dbReference>
<dbReference type="InterPro" id="IPR056003">
    <property type="entry name" value="CT398_CC_hairpin"/>
</dbReference>
<protein>
    <recommendedName>
        <fullName evidence="6">C4-type zinc ribbon domain-containing protein</fullName>
    </recommendedName>
</protein>
<dbReference type="AlphaFoldDB" id="A0A934VG43"/>
<dbReference type="Proteomes" id="UP000658278">
    <property type="component" value="Unassembled WGS sequence"/>
</dbReference>
<evidence type="ECO:0000259" key="2">
    <source>
        <dbReference type="Pfam" id="PF02591"/>
    </source>
</evidence>
<keyword evidence="5" id="KW-1185">Reference proteome</keyword>
<dbReference type="EMBL" id="JAENII010000008">
    <property type="protein sequence ID" value="MBK1827657.1"/>
    <property type="molecule type" value="Genomic_DNA"/>
</dbReference>
<feature type="domain" description="C4-type zinc ribbon" evidence="2">
    <location>
        <begin position="199"/>
        <end position="230"/>
    </location>
</feature>
<reference evidence="4" key="1">
    <citation type="submission" date="2021-01" db="EMBL/GenBank/DDBJ databases">
        <title>Modified the classification status of verrucomicrobia.</title>
        <authorList>
            <person name="Feng X."/>
        </authorList>
    </citation>
    <scope>NUCLEOTIDE SEQUENCE</scope>
    <source>
        <strain evidence="4">KCTC 22201</strain>
    </source>
</reference>
<comment type="caution">
    <text evidence="4">The sequence shown here is derived from an EMBL/GenBank/DDBJ whole genome shotgun (WGS) entry which is preliminary data.</text>
</comment>
<evidence type="ECO:0008006" key="6">
    <source>
        <dbReference type="Google" id="ProtNLM"/>
    </source>
</evidence>
<dbReference type="Pfam" id="PF02591">
    <property type="entry name" value="Zn_ribbon_9"/>
    <property type="match status" value="1"/>
</dbReference>
<gene>
    <name evidence="4" type="ORF">JIN81_11555</name>
</gene>
<evidence type="ECO:0000313" key="4">
    <source>
        <dbReference type="EMBL" id="MBK1827657.1"/>
    </source>
</evidence>
<organism evidence="4 5">
    <name type="scientific">Haloferula rosea</name>
    <dbReference type="NCBI Taxonomy" id="490093"/>
    <lineage>
        <taxon>Bacteria</taxon>
        <taxon>Pseudomonadati</taxon>
        <taxon>Verrucomicrobiota</taxon>
        <taxon>Verrucomicrobiia</taxon>
        <taxon>Verrucomicrobiales</taxon>
        <taxon>Verrucomicrobiaceae</taxon>
        <taxon>Haloferula</taxon>
    </lineage>
</organism>
<dbReference type="Gene3D" id="1.10.287.1490">
    <property type="match status" value="1"/>
</dbReference>